<keyword evidence="1" id="KW-0472">Membrane</keyword>
<dbReference type="EMBL" id="FPBO01000005">
    <property type="protein sequence ID" value="SFU57847.1"/>
    <property type="molecule type" value="Genomic_DNA"/>
</dbReference>
<feature type="transmembrane region" description="Helical" evidence="1">
    <location>
        <begin position="34"/>
        <end position="55"/>
    </location>
</feature>
<keyword evidence="3" id="KW-1185">Reference proteome</keyword>
<name>A0A1I7HAX3_9BURK</name>
<gene>
    <name evidence="2" type="ORF">SAMN05216552_1005121</name>
</gene>
<keyword evidence="1" id="KW-0812">Transmembrane</keyword>
<dbReference type="AlphaFoldDB" id="A0A1I7HAX3"/>
<evidence type="ECO:0000313" key="2">
    <source>
        <dbReference type="EMBL" id="SFU57847.1"/>
    </source>
</evidence>
<sequence>MGAAFWIKRYLLAAVPLFAILVVAEYVKGTTTRANILSAALWAAVAAGIFIGAAYRRHRKGQECAACDAALAVPAKTGKPSKGGKKP</sequence>
<keyword evidence="1" id="KW-1133">Transmembrane helix</keyword>
<evidence type="ECO:0000256" key="1">
    <source>
        <dbReference type="SAM" id="Phobius"/>
    </source>
</evidence>
<evidence type="ECO:0000313" key="3">
    <source>
        <dbReference type="Proteomes" id="UP000199391"/>
    </source>
</evidence>
<proteinExistence type="predicted"/>
<dbReference type="STRING" id="1035707.SAMN05216552_1005121"/>
<dbReference type="OrthoDB" id="8778884at2"/>
<organism evidence="2 3">
    <name type="scientific">Pseudoduganella namucuonensis</name>
    <dbReference type="NCBI Taxonomy" id="1035707"/>
    <lineage>
        <taxon>Bacteria</taxon>
        <taxon>Pseudomonadati</taxon>
        <taxon>Pseudomonadota</taxon>
        <taxon>Betaproteobacteria</taxon>
        <taxon>Burkholderiales</taxon>
        <taxon>Oxalobacteraceae</taxon>
        <taxon>Telluria group</taxon>
        <taxon>Pseudoduganella</taxon>
    </lineage>
</organism>
<dbReference type="RefSeq" id="WP_093554905.1">
    <property type="nucleotide sequence ID" value="NZ_FPBO01000005.1"/>
</dbReference>
<accession>A0A1I7HAX3</accession>
<protein>
    <submittedName>
        <fullName evidence="2">Uncharacterized protein</fullName>
    </submittedName>
</protein>
<dbReference type="Proteomes" id="UP000199391">
    <property type="component" value="Unassembled WGS sequence"/>
</dbReference>
<reference evidence="3" key="1">
    <citation type="submission" date="2016-10" db="EMBL/GenBank/DDBJ databases">
        <authorList>
            <person name="Varghese N."/>
            <person name="Submissions S."/>
        </authorList>
    </citation>
    <scope>NUCLEOTIDE SEQUENCE [LARGE SCALE GENOMIC DNA]</scope>
    <source>
        <strain evidence="3">CGMCC 1.11014</strain>
    </source>
</reference>